<proteinExistence type="predicted"/>
<dbReference type="Proteomes" id="UP001150924">
    <property type="component" value="Unassembled WGS sequence"/>
</dbReference>
<keyword evidence="2" id="KW-1185">Reference proteome</keyword>
<evidence type="ECO:0000313" key="2">
    <source>
        <dbReference type="Proteomes" id="UP001150924"/>
    </source>
</evidence>
<dbReference type="EMBL" id="JAPNKE010000002">
    <property type="protein sequence ID" value="MCY1008973.1"/>
    <property type="molecule type" value="Genomic_DNA"/>
</dbReference>
<dbReference type="AlphaFoldDB" id="A0A9X3F083"/>
<dbReference type="RefSeq" id="WP_267771626.1">
    <property type="nucleotide sequence ID" value="NZ_JAPNKE010000002.1"/>
</dbReference>
<sequence length="91" mass="10551">MAQVAYFTINFEAKNRLLVHFSGTVKDFNETFATELHICMRKNPLHSGDPFPVYCTLDSFTLPSPWPSAPTAWPPRTCRPRPALWSRRWAR</sequence>
<protein>
    <submittedName>
        <fullName evidence="1">Uncharacterized protein</fullName>
    </submittedName>
</protein>
<evidence type="ECO:0000313" key="1">
    <source>
        <dbReference type="EMBL" id="MCY1008973.1"/>
    </source>
</evidence>
<reference evidence="1" key="1">
    <citation type="submission" date="2022-11" db="EMBL/GenBank/DDBJ databases">
        <title>Minimal conservation of predation-associated metabolite biosynthetic gene clusters underscores biosynthetic potential of Myxococcota including descriptions for ten novel species: Archangium lansinium sp. nov., Myxococcus landrumus sp. nov., Nannocystis bai.</title>
        <authorList>
            <person name="Ahearne A."/>
            <person name="Stevens C."/>
            <person name="Phillips K."/>
        </authorList>
    </citation>
    <scope>NUCLEOTIDE SEQUENCE</scope>
    <source>
        <strain evidence="1">Na p29</strain>
    </source>
</reference>
<name>A0A9X3F083_9BACT</name>
<gene>
    <name evidence="1" type="ORF">OV079_26130</name>
</gene>
<comment type="caution">
    <text evidence="1">The sequence shown here is derived from an EMBL/GenBank/DDBJ whole genome shotgun (WGS) entry which is preliminary data.</text>
</comment>
<accession>A0A9X3F083</accession>
<organism evidence="1 2">
    <name type="scientific">Nannocystis pusilla</name>
    <dbReference type="NCBI Taxonomy" id="889268"/>
    <lineage>
        <taxon>Bacteria</taxon>
        <taxon>Pseudomonadati</taxon>
        <taxon>Myxococcota</taxon>
        <taxon>Polyangia</taxon>
        <taxon>Nannocystales</taxon>
        <taxon>Nannocystaceae</taxon>
        <taxon>Nannocystis</taxon>
    </lineage>
</organism>